<dbReference type="Pfam" id="PF07883">
    <property type="entry name" value="Cupin_2"/>
    <property type="match status" value="1"/>
</dbReference>
<dbReference type="PATRIC" id="fig|1514904.3.peg.28"/>
<dbReference type="InterPro" id="IPR001387">
    <property type="entry name" value="Cro/C1-type_HTH"/>
</dbReference>
<dbReference type="CDD" id="cd00093">
    <property type="entry name" value="HTH_XRE"/>
    <property type="match status" value="1"/>
</dbReference>
<protein>
    <submittedName>
        <fullName evidence="3">XRE family transcriptional regulator</fullName>
    </submittedName>
</protein>
<gene>
    <name evidence="3" type="ORF">SU32_00140</name>
</gene>
<dbReference type="GO" id="GO:0003700">
    <property type="term" value="F:DNA-binding transcription factor activity"/>
    <property type="evidence" value="ECO:0007669"/>
    <property type="project" value="TreeGrafter"/>
</dbReference>
<dbReference type="AlphaFoldDB" id="A0A0M9GQ18"/>
<dbReference type="SMART" id="SM00530">
    <property type="entry name" value="HTH_XRE"/>
    <property type="match status" value="1"/>
</dbReference>
<organism evidence="3 4">
    <name type="scientific">Ahrensia marina</name>
    <dbReference type="NCBI Taxonomy" id="1514904"/>
    <lineage>
        <taxon>Bacteria</taxon>
        <taxon>Pseudomonadati</taxon>
        <taxon>Pseudomonadota</taxon>
        <taxon>Alphaproteobacteria</taxon>
        <taxon>Hyphomicrobiales</taxon>
        <taxon>Ahrensiaceae</taxon>
        <taxon>Ahrensia</taxon>
    </lineage>
</organism>
<evidence type="ECO:0000259" key="2">
    <source>
        <dbReference type="PROSITE" id="PS50943"/>
    </source>
</evidence>
<accession>A0A0M9GQ18</accession>
<dbReference type="SUPFAM" id="SSF51182">
    <property type="entry name" value="RmlC-like cupins"/>
    <property type="match status" value="1"/>
</dbReference>
<dbReference type="OrthoDB" id="9814751at2"/>
<dbReference type="InterPro" id="IPR014710">
    <property type="entry name" value="RmlC-like_jellyroll"/>
</dbReference>
<dbReference type="GO" id="GO:0003677">
    <property type="term" value="F:DNA binding"/>
    <property type="evidence" value="ECO:0007669"/>
    <property type="project" value="UniProtKB-KW"/>
</dbReference>
<dbReference type="GO" id="GO:0005829">
    <property type="term" value="C:cytosol"/>
    <property type="evidence" value="ECO:0007669"/>
    <property type="project" value="TreeGrafter"/>
</dbReference>
<dbReference type="InterPro" id="IPR050807">
    <property type="entry name" value="TransReg_Diox_bact_type"/>
</dbReference>
<evidence type="ECO:0000313" key="4">
    <source>
        <dbReference type="Proteomes" id="UP000038011"/>
    </source>
</evidence>
<dbReference type="PANTHER" id="PTHR46797:SF2">
    <property type="entry name" value="TRANSCRIPTIONAL REGULATOR"/>
    <property type="match status" value="1"/>
</dbReference>
<dbReference type="PROSITE" id="PS50943">
    <property type="entry name" value="HTH_CROC1"/>
    <property type="match status" value="1"/>
</dbReference>
<comment type="caution">
    <text evidence="3">The sequence shown here is derived from an EMBL/GenBank/DDBJ whole genome shotgun (WGS) entry which is preliminary data.</text>
</comment>
<dbReference type="CDD" id="cd02209">
    <property type="entry name" value="cupin_XRE_C"/>
    <property type="match status" value="1"/>
</dbReference>
<sequence>MVDDSKLSIEKAAEVRHHIGDDVRALRKARNMTIMELAEKLSRSIGWLSQVERGQTDPSIPDIRSLAEIFEIPVSFLFRNELADEAERGFVVRKGARASFGNRQDGLVEQLLSPDLSGDFEIIHSTFEPHSQSAWIKARPTQEAGYLISGKLTLAFRDRRFVLNAGDSFQFQNEKYQWSNDGDEPAVAVWVISPPVY</sequence>
<keyword evidence="1" id="KW-0238">DNA-binding</keyword>
<feature type="domain" description="HTH cro/C1-type" evidence="2">
    <location>
        <begin position="23"/>
        <end position="77"/>
    </location>
</feature>
<dbReference type="InterPro" id="IPR010982">
    <property type="entry name" value="Lambda_DNA-bd_dom_sf"/>
</dbReference>
<dbReference type="STRING" id="1514904.SU32_00140"/>
<dbReference type="Pfam" id="PF13560">
    <property type="entry name" value="HTH_31"/>
    <property type="match status" value="1"/>
</dbReference>
<dbReference type="Gene3D" id="1.10.260.40">
    <property type="entry name" value="lambda repressor-like DNA-binding domains"/>
    <property type="match status" value="1"/>
</dbReference>
<keyword evidence="4" id="KW-1185">Reference proteome</keyword>
<proteinExistence type="predicted"/>
<dbReference type="SUPFAM" id="SSF47413">
    <property type="entry name" value="lambda repressor-like DNA-binding domains"/>
    <property type="match status" value="1"/>
</dbReference>
<name>A0A0M9GQ18_9HYPH</name>
<evidence type="ECO:0000313" key="3">
    <source>
        <dbReference type="EMBL" id="KPB02739.1"/>
    </source>
</evidence>
<dbReference type="RefSeq" id="WP_053997293.1">
    <property type="nucleotide sequence ID" value="NZ_JXMU01000001.1"/>
</dbReference>
<dbReference type="EMBL" id="JXMU01000001">
    <property type="protein sequence ID" value="KPB02739.1"/>
    <property type="molecule type" value="Genomic_DNA"/>
</dbReference>
<evidence type="ECO:0000256" key="1">
    <source>
        <dbReference type="ARBA" id="ARBA00023125"/>
    </source>
</evidence>
<dbReference type="InterPro" id="IPR011051">
    <property type="entry name" value="RmlC_Cupin_sf"/>
</dbReference>
<dbReference type="PANTHER" id="PTHR46797">
    <property type="entry name" value="HTH-TYPE TRANSCRIPTIONAL REGULATOR"/>
    <property type="match status" value="1"/>
</dbReference>
<dbReference type="InterPro" id="IPR013096">
    <property type="entry name" value="Cupin_2"/>
</dbReference>
<reference evidence="3 4" key="1">
    <citation type="submission" date="2015-01" db="EMBL/GenBank/DDBJ databases">
        <title>Ahrensia donghaiensis sp. nov., a novel dimethylsulphoniopropionate-cleavage bacterium isolated from seawater and emended descriptions of the genus Ahrensia and Ahrensia kielensis.</title>
        <authorList>
            <person name="Liu J."/>
        </authorList>
    </citation>
    <scope>NUCLEOTIDE SEQUENCE [LARGE SCALE GENOMIC DNA]</scope>
    <source>
        <strain evidence="3 4">LZD062</strain>
    </source>
</reference>
<dbReference type="Proteomes" id="UP000038011">
    <property type="component" value="Unassembled WGS sequence"/>
</dbReference>
<dbReference type="Gene3D" id="2.60.120.10">
    <property type="entry name" value="Jelly Rolls"/>
    <property type="match status" value="1"/>
</dbReference>